<protein>
    <submittedName>
        <fullName evidence="1">Uncharacterized protein</fullName>
    </submittedName>
</protein>
<evidence type="ECO:0000313" key="2">
    <source>
        <dbReference type="Proteomes" id="UP000004394"/>
    </source>
</evidence>
<comment type="caution">
    <text evidence="1">The sequence shown here is derived from an EMBL/GenBank/DDBJ whole genome shotgun (WGS) entry which is preliminary data.</text>
</comment>
<name>E0NT91_9BACT</name>
<sequence length="240" mass="26884">MLRLSAPDEIGIFERCSGAIASYVVFLAHLVAQYCRRAQLGMMQNVMHRHGVAESAFLGHLSYRHIRVSEQGKGCLQFPFVAKGTTSHPREHKRNAFEVACVDAVRIAERKEIEVRCADAAQVVVEDVYAGGRGILLVGHVVVAAVGLVDSFFAKRKDEQVFKRELRCACELALFDTCVHGLCDWYLFGTNIAIFFGNFSSLDPKSDLLYKENTLFCYFSMWKYNVVKNAVIKSRSATTS</sequence>
<keyword evidence="2" id="KW-1185">Reference proteome</keyword>
<dbReference type="Proteomes" id="UP000004394">
    <property type="component" value="Unassembled WGS sequence"/>
</dbReference>
<proteinExistence type="predicted"/>
<gene>
    <name evidence="1" type="ORF">HMPREF0658_1393</name>
</gene>
<dbReference type="BioCyc" id="PMAR862515-HMP:GMOO-1416-MONOMER"/>
<accession>E0NT91</accession>
<organism evidence="1 2">
    <name type="scientific">Hoylesella marshii DSM 16973 = JCM 13450</name>
    <dbReference type="NCBI Taxonomy" id="862515"/>
    <lineage>
        <taxon>Bacteria</taxon>
        <taxon>Pseudomonadati</taxon>
        <taxon>Bacteroidota</taxon>
        <taxon>Bacteroidia</taxon>
        <taxon>Bacteroidales</taxon>
        <taxon>Prevotellaceae</taxon>
        <taxon>Hoylesella</taxon>
    </lineage>
</organism>
<evidence type="ECO:0000313" key="1">
    <source>
        <dbReference type="EMBL" id="EFM01663.1"/>
    </source>
</evidence>
<dbReference type="HOGENOM" id="CLU_1155580_0_0_10"/>
<reference evidence="1" key="1">
    <citation type="submission" date="2010-07" db="EMBL/GenBank/DDBJ databases">
        <authorList>
            <person name="Muzny D."/>
            <person name="Qin X."/>
            <person name="Deng J."/>
            <person name="Jiang H."/>
            <person name="Liu Y."/>
            <person name="Qu J."/>
            <person name="Song X.-Z."/>
            <person name="Zhang L."/>
            <person name="Thornton R."/>
            <person name="Coyle M."/>
            <person name="Francisco L."/>
            <person name="Jackson L."/>
            <person name="Javaid M."/>
            <person name="Korchina V."/>
            <person name="Kovar C."/>
            <person name="Mata R."/>
            <person name="Mathew T."/>
            <person name="Ngo R."/>
            <person name="Nguyen L."/>
            <person name="Nguyen N."/>
            <person name="Okwuonu G."/>
            <person name="Ongeri F."/>
            <person name="Pham C."/>
            <person name="Simmons D."/>
            <person name="Wilczek-Boney K."/>
            <person name="Hale W."/>
            <person name="Jakkamsetti A."/>
            <person name="Pham P."/>
            <person name="Ruth R."/>
            <person name="San Lucas F."/>
            <person name="Warren J."/>
            <person name="Zhang J."/>
            <person name="Zhao Z."/>
            <person name="Zhou C."/>
            <person name="Zhu D."/>
            <person name="Lee S."/>
            <person name="Bess C."/>
            <person name="Blankenburg K."/>
            <person name="Forbes L."/>
            <person name="Fu Q."/>
            <person name="Gubbala S."/>
            <person name="Hirani K."/>
            <person name="Jayaseelan J.C."/>
            <person name="Lara F."/>
            <person name="Munidasa M."/>
            <person name="Palculict T."/>
            <person name="Patil S."/>
            <person name="Pu L.-L."/>
            <person name="Saada N."/>
            <person name="Tang L."/>
            <person name="Weissenberger G."/>
            <person name="Zhu Y."/>
            <person name="Hemphill L."/>
            <person name="Shang Y."/>
            <person name="Youmans B."/>
            <person name="Ayvaz T."/>
            <person name="Ross M."/>
            <person name="Santibanez J."/>
            <person name="Aqrawi P."/>
            <person name="Gross S."/>
            <person name="Joshi V."/>
            <person name="Fowler G."/>
            <person name="Nazareth L."/>
            <person name="Reid J."/>
            <person name="Worley K."/>
            <person name="Petrosino J."/>
            <person name="Highlander S."/>
            <person name="Gibbs R."/>
        </authorList>
    </citation>
    <scope>NUCLEOTIDE SEQUENCE [LARGE SCALE GENOMIC DNA]</scope>
    <source>
        <strain evidence="1">DSM 16973</strain>
    </source>
</reference>
<dbReference type="AlphaFoldDB" id="E0NT91"/>
<dbReference type="EMBL" id="AEEI01000047">
    <property type="protein sequence ID" value="EFM01663.1"/>
    <property type="molecule type" value="Genomic_DNA"/>
</dbReference>
<dbReference type="STRING" id="862515.HMPREF0658_1393"/>